<evidence type="ECO:0000313" key="1">
    <source>
        <dbReference type="Ensembl" id="ENSCMIP00000001731.1"/>
    </source>
</evidence>
<reference evidence="2" key="3">
    <citation type="journal article" date="2014" name="Nature">
        <title>Elephant shark genome provides unique insights into gnathostome evolution.</title>
        <authorList>
            <consortium name="International Elephant Shark Genome Sequencing Consortium"/>
            <person name="Venkatesh B."/>
            <person name="Lee A.P."/>
            <person name="Ravi V."/>
            <person name="Maurya A.K."/>
            <person name="Lian M.M."/>
            <person name="Swann J.B."/>
            <person name="Ohta Y."/>
            <person name="Flajnik M.F."/>
            <person name="Sutoh Y."/>
            <person name="Kasahara M."/>
            <person name="Hoon S."/>
            <person name="Gangu V."/>
            <person name="Roy S.W."/>
            <person name="Irimia M."/>
            <person name="Korzh V."/>
            <person name="Kondrychyn I."/>
            <person name="Lim Z.W."/>
            <person name="Tay B.H."/>
            <person name="Tohari S."/>
            <person name="Kong K.W."/>
            <person name="Ho S."/>
            <person name="Lorente-Galdos B."/>
            <person name="Quilez J."/>
            <person name="Marques-Bonet T."/>
            <person name="Raney B.J."/>
            <person name="Ingham P.W."/>
            <person name="Tay A."/>
            <person name="Hillier L.W."/>
            <person name="Minx P."/>
            <person name="Boehm T."/>
            <person name="Wilson R.K."/>
            <person name="Brenner S."/>
            <person name="Warren W.C."/>
        </authorList>
    </citation>
    <scope>NUCLEOTIDE SEQUENCE [LARGE SCALE GENOMIC DNA]</scope>
</reference>
<dbReference type="STRING" id="7868.ENSCMIP00000001731"/>
<keyword evidence="2" id="KW-1185">Reference proteome</keyword>
<dbReference type="AlphaFoldDB" id="A0A4W3GEI2"/>
<organism evidence="1 2">
    <name type="scientific">Callorhinchus milii</name>
    <name type="common">Ghost shark</name>
    <dbReference type="NCBI Taxonomy" id="7868"/>
    <lineage>
        <taxon>Eukaryota</taxon>
        <taxon>Metazoa</taxon>
        <taxon>Chordata</taxon>
        <taxon>Craniata</taxon>
        <taxon>Vertebrata</taxon>
        <taxon>Chondrichthyes</taxon>
        <taxon>Holocephali</taxon>
        <taxon>Chimaeriformes</taxon>
        <taxon>Callorhinchidae</taxon>
        <taxon>Callorhinchus</taxon>
    </lineage>
</organism>
<dbReference type="InParanoid" id="A0A4W3GEI2"/>
<name>A0A4W3GEI2_CALMI</name>
<dbReference type="GO" id="GO:0043161">
    <property type="term" value="P:proteasome-mediated ubiquitin-dependent protein catabolic process"/>
    <property type="evidence" value="ECO:0007669"/>
    <property type="project" value="TreeGrafter"/>
</dbReference>
<proteinExistence type="predicted"/>
<dbReference type="Ensembl" id="ENSCMIT00000001801.1">
    <property type="protein sequence ID" value="ENSCMIP00000001731.1"/>
    <property type="gene ID" value="ENSCMIG00000001086.1"/>
</dbReference>
<reference evidence="1" key="5">
    <citation type="submission" date="2025-09" db="UniProtKB">
        <authorList>
            <consortium name="Ensembl"/>
        </authorList>
    </citation>
    <scope>IDENTIFICATION</scope>
</reference>
<dbReference type="PANTHER" id="PTHR46654:SF1">
    <property type="entry name" value="E3 UBIQUITIN-PROTEIN LIGASE HECTD3"/>
    <property type="match status" value="1"/>
</dbReference>
<reference evidence="1" key="4">
    <citation type="submission" date="2025-08" db="UniProtKB">
        <authorList>
            <consortium name="Ensembl"/>
        </authorList>
    </citation>
    <scope>IDENTIFICATION</scope>
</reference>
<dbReference type="InterPro" id="IPR042469">
    <property type="entry name" value="HECTD3"/>
</dbReference>
<reference evidence="2" key="2">
    <citation type="journal article" date="2007" name="PLoS Biol.">
        <title>Survey sequencing and comparative analysis of the elephant shark (Callorhinchus milii) genome.</title>
        <authorList>
            <person name="Venkatesh B."/>
            <person name="Kirkness E.F."/>
            <person name="Loh Y.H."/>
            <person name="Halpern A.L."/>
            <person name="Lee A.P."/>
            <person name="Johnson J."/>
            <person name="Dandona N."/>
            <person name="Viswanathan L.D."/>
            <person name="Tay A."/>
            <person name="Venter J.C."/>
            <person name="Strausberg R.L."/>
            <person name="Brenner S."/>
        </authorList>
    </citation>
    <scope>NUCLEOTIDE SEQUENCE [LARGE SCALE GENOMIC DNA]</scope>
</reference>
<protein>
    <submittedName>
        <fullName evidence="1">Uncharacterized protein</fullName>
    </submittedName>
</protein>
<dbReference type="Proteomes" id="UP000314986">
    <property type="component" value="Unassembled WGS sequence"/>
</dbReference>
<sequence>MSIIVFFFQMFEGLKPSDKYEKPLDYRWPARYDQWWECKFISEGIIDQGKLIVCELVILY</sequence>
<reference evidence="2" key="1">
    <citation type="journal article" date="2006" name="Science">
        <title>Ancient noncoding elements conserved in the human genome.</title>
        <authorList>
            <person name="Venkatesh B."/>
            <person name="Kirkness E.F."/>
            <person name="Loh Y.H."/>
            <person name="Halpern A.L."/>
            <person name="Lee A.P."/>
            <person name="Johnson J."/>
            <person name="Dandona N."/>
            <person name="Viswanathan L.D."/>
            <person name="Tay A."/>
            <person name="Venter J.C."/>
            <person name="Strausberg R.L."/>
            <person name="Brenner S."/>
        </authorList>
    </citation>
    <scope>NUCLEOTIDE SEQUENCE [LARGE SCALE GENOMIC DNA]</scope>
</reference>
<dbReference type="GO" id="GO:0004842">
    <property type="term" value="F:ubiquitin-protein transferase activity"/>
    <property type="evidence" value="ECO:0007669"/>
    <property type="project" value="InterPro"/>
</dbReference>
<dbReference type="PANTHER" id="PTHR46654">
    <property type="entry name" value="E3 UBIQUITIN-PROTEIN LIGASE HECTD3"/>
    <property type="match status" value="1"/>
</dbReference>
<evidence type="ECO:0000313" key="2">
    <source>
        <dbReference type="Proteomes" id="UP000314986"/>
    </source>
</evidence>
<accession>A0A4W3GEI2</accession>